<organism evidence="4 5">
    <name type="scientific">Coniochaeta pulveracea</name>
    <dbReference type="NCBI Taxonomy" id="177199"/>
    <lineage>
        <taxon>Eukaryota</taxon>
        <taxon>Fungi</taxon>
        <taxon>Dikarya</taxon>
        <taxon>Ascomycota</taxon>
        <taxon>Pezizomycotina</taxon>
        <taxon>Sordariomycetes</taxon>
        <taxon>Sordariomycetidae</taxon>
        <taxon>Coniochaetales</taxon>
        <taxon>Coniochaetaceae</taxon>
        <taxon>Coniochaeta</taxon>
    </lineage>
</organism>
<keyword evidence="5" id="KW-1185">Reference proteome</keyword>
<dbReference type="AlphaFoldDB" id="A0A420YC36"/>
<dbReference type="OrthoDB" id="269227at2759"/>
<dbReference type="InterPro" id="IPR007867">
    <property type="entry name" value="GMC_OxRtase_C"/>
</dbReference>
<dbReference type="PIRSF" id="PIRSF000137">
    <property type="entry name" value="Alcohol_oxidase"/>
    <property type="match status" value="1"/>
</dbReference>
<feature type="signal peptide" evidence="2">
    <location>
        <begin position="1"/>
        <end position="30"/>
    </location>
</feature>
<dbReference type="Gene3D" id="3.50.50.60">
    <property type="entry name" value="FAD/NAD(P)-binding domain"/>
    <property type="match status" value="1"/>
</dbReference>
<name>A0A420YC36_9PEZI</name>
<proteinExistence type="inferred from homology"/>
<gene>
    <name evidence="4" type="ORF">DL546_005932</name>
</gene>
<dbReference type="SUPFAM" id="SSF54373">
    <property type="entry name" value="FAD-linked reductases, C-terminal domain"/>
    <property type="match status" value="1"/>
</dbReference>
<dbReference type="PANTHER" id="PTHR11552">
    <property type="entry name" value="GLUCOSE-METHANOL-CHOLINE GMC OXIDOREDUCTASE"/>
    <property type="match status" value="1"/>
</dbReference>
<dbReference type="InterPro" id="IPR036188">
    <property type="entry name" value="FAD/NAD-bd_sf"/>
</dbReference>
<dbReference type="Pfam" id="PF05199">
    <property type="entry name" value="GMC_oxred_C"/>
    <property type="match status" value="1"/>
</dbReference>
<protein>
    <recommendedName>
        <fullName evidence="3">Glucose-methanol-choline oxidoreductase N-terminal domain-containing protein</fullName>
    </recommendedName>
</protein>
<evidence type="ECO:0000256" key="2">
    <source>
        <dbReference type="SAM" id="SignalP"/>
    </source>
</evidence>
<dbReference type="Gene3D" id="3.30.410.40">
    <property type="match status" value="1"/>
</dbReference>
<comment type="similarity">
    <text evidence="1">Belongs to the GMC oxidoreductase family.</text>
</comment>
<comment type="caution">
    <text evidence="4">The sequence shown here is derived from an EMBL/GenBank/DDBJ whole genome shotgun (WGS) entry which is preliminary data.</text>
</comment>
<dbReference type="Proteomes" id="UP000275385">
    <property type="component" value="Unassembled WGS sequence"/>
</dbReference>
<evidence type="ECO:0000259" key="3">
    <source>
        <dbReference type="PROSITE" id="PS00624"/>
    </source>
</evidence>
<evidence type="ECO:0000313" key="5">
    <source>
        <dbReference type="Proteomes" id="UP000275385"/>
    </source>
</evidence>
<feature type="domain" description="Glucose-methanol-choline oxidoreductase N-terminal" evidence="3">
    <location>
        <begin position="355"/>
        <end position="369"/>
    </location>
</feature>
<dbReference type="STRING" id="177199.A0A420YC36"/>
<dbReference type="EMBL" id="QVQW01000022">
    <property type="protein sequence ID" value="RKU45280.1"/>
    <property type="molecule type" value="Genomic_DNA"/>
</dbReference>
<dbReference type="PANTHER" id="PTHR11552:SF80">
    <property type="entry name" value="GMC OXIDOREDUCTASE"/>
    <property type="match status" value="1"/>
</dbReference>
<dbReference type="InterPro" id="IPR000172">
    <property type="entry name" value="GMC_OxRdtase_N"/>
</dbReference>
<sequence length="627" mass="67971">MRITNKLSARVCQALPVITTLGLGLSSVNAAPATAQAAGEYDYVVVGSGPGGGPLAVNLARAGYSVFLIEAGDTSPGMGFGQYTPTVTWDFFVNHYPEGDPRNNQYSHLTWKTPEGRYWVGRTGAPAGSKLLGVYYPRGSTLGGSSMINAMCTWLPSDSDWTYVYELTGDETWKAENMRQIFTRIEHNNYLSKGTPGHGFDGFFQTNMPSMAQSKQQTLVGNKVMQEYAKDLNLTMSMNNLLIRDPNVLDSNRDQTSSIYGLVQHQYPNGNRYSSRDYIQAATKNTSVPLTVSLTSLATRVLFDTSSKCGDKPRATAVEYLEGKSLYSADSRRNANNKGTKKVVTAKREVIISGGTFNSPQLLMLSGIGPAAHLSGLNITVIKDLPGVGQNMMDNQEMPIVGTGSAGTGDAGVAMIKTKHPAHGERDMFLMGGQGFLFRGFWPDNHTGSLPPEPSNPYGVSMVKGSSVNNKGWVKLRSADPQDTPEINFNHYAAGSEYDLAAMKDVIAWVRKIYIRIGITPKEPPCSRTLDADGGCGQEDEDWLHKQTFGHHPTSTNRIGAGNDTMSVLDSKFRVRGVAGLRVVDASAFARIPGVFPVVSTFMMSQKASDDMLAELRTGTGDQCLLK</sequence>
<dbReference type="GO" id="GO:0016614">
    <property type="term" value="F:oxidoreductase activity, acting on CH-OH group of donors"/>
    <property type="evidence" value="ECO:0007669"/>
    <property type="project" value="InterPro"/>
</dbReference>
<reference evidence="4 5" key="1">
    <citation type="submission" date="2018-08" db="EMBL/GenBank/DDBJ databases">
        <title>Draft genome of the lignicolous fungus Coniochaeta pulveracea.</title>
        <authorList>
            <person name="Borstlap C.J."/>
            <person name="De Witt R.N."/>
            <person name="Botha A."/>
            <person name="Volschenk H."/>
        </authorList>
    </citation>
    <scope>NUCLEOTIDE SEQUENCE [LARGE SCALE GENOMIC DNA]</scope>
    <source>
        <strain evidence="4 5">CAB683</strain>
    </source>
</reference>
<keyword evidence="2" id="KW-0732">Signal</keyword>
<dbReference type="Pfam" id="PF00732">
    <property type="entry name" value="GMC_oxred_N"/>
    <property type="match status" value="1"/>
</dbReference>
<dbReference type="SUPFAM" id="SSF51905">
    <property type="entry name" value="FAD/NAD(P)-binding domain"/>
    <property type="match status" value="1"/>
</dbReference>
<dbReference type="InterPro" id="IPR012132">
    <property type="entry name" value="GMC_OxRdtase"/>
</dbReference>
<evidence type="ECO:0000313" key="4">
    <source>
        <dbReference type="EMBL" id="RKU45280.1"/>
    </source>
</evidence>
<feature type="chain" id="PRO_5019312494" description="Glucose-methanol-choline oxidoreductase N-terminal domain-containing protein" evidence="2">
    <location>
        <begin position="31"/>
        <end position="627"/>
    </location>
</feature>
<accession>A0A420YC36</accession>
<evidence type="ECO:0000256" key="1">
    <source>
        <dbReference type="ARBA" id="ARBA00010790"/>
    </source>
</evidence>
<dbReference type="PROSITE" id="PS00624">
    <property type="entry name" value="GMC_OXRED_2"/>
    <property type="match status" value="1"/>
</dbReference>
<dbReference type="GO" id="GO:0050660">
    <property type="term" value="F:flavin adenine dinucleotide binding"/>
    <property type="evidence" value="ECO:0007669"/>
    <property type="project" value="InterPro"/>
</dbReference>